<dbReference type="EMBL" id="JBBPBN010000121">
    <property type="protein sequence ID" value="KAK8977366.1"/>
    <property type="molecule type" value="Genomic_DNA"/>
</dbReference>
<keyword evidence="2" id="KW-1185">Reference proteome</keyword>
<dbReference type="Proteomes" id="UP001396334">
    <property type="component" value="Unassembled WGS sequence"/>
</dbReference>
<reference evidence="1 2" key="1">
    <citation type="journal article" date="2024" name="G3 (Bethesda)">
        <title>Genome assembly of Hibiscus sabdariffa L. provides insights into metabolisms of medicinal natural products.</title>
        <authorList>
            <person name="Kim T."/>
        </authorList>
    </citation>
    <scope>NUCLEOTIDE SEQUENCE [LARGE SCALE GENOMIC DNA]</scope>
    <source>
        <strain evidence="1">TK-2024</strain>
        <tissue evidence="1">Old leaves</tissue>
    </source>
</reference>
<comment type="caution">
    <text evidence="1">The sequence shown here is derived from an EMBL/GenBank/DDBJ whole genome shotgun (WGS) entry which is preliminary data.</text>
</comment>
<evidence type="ECO:0000313" key="2">
    <source>
        <dbReference type="Proteomes" id="UP001396334"/>
    </source>
</evidence>
<organism evidence="1 2">
    <name type="scientific">Hibiscus sabdariffa</name>
    <name type="common">roselle</name>
    <dbReference type="NCBI Taxonomy" id="183260"/>
    <lineage>
        <taxon>Eukaryota</taxon>
        <taxon>Viridiplantae</taxon>
        <taxon>Streptophyta</taxon>
        <taxon>Embryophyta</taxon>
        <taxon>Tracheophyta</taxon>
        <taxon>Spermatophyta</taxon>
        <taxon>Magnoliopsida</taxon>
        <taxon>eudicotyledons</taxon>
        <taxon>Gunneridae</taxon>
        <taxon>Pentapetalae</taxon>
        <taxon>rosids</taxon>
        <taxon>malvids</taxon>
        <taxon>Malvales</taxon>
        <taxon>Malvaceae</taxon>
        <taxon>Malvoideae</taxon>
        <taxon>Hibiscus</taxon>
    </lineage>
</organism>
<protein>
    <submittedName>
        <fullName evidence="1">Uncharacterized protein</fullName>
    </submittedName>
</protein>
<gene>
    <name evidence="1" type="ORF">V6N11_034416</name>
</gene>
<evidence type="ECO:0000313" key="1">
    <source>
        <dbReference type="EMBL" id="KAK8977366.1"/>
    </source>
</evidence>
<name>A0ABR2NMG7_9ROSI</name>
<accession>A0ABR2NMG7</accession>
<proteinExistence type="predicted"/>
<sequence length="81" mass="8939">MTNKDRFTLDFVGLYISSVHQSIEDNVGNEATLLMLLKAKGADIIKEMQRKRGVGVGVGCGNMKKMEHVIGDEGYPHPDPH</sequence>